<comment type="caution">
    <text evidence="2">The sequence shown here is derived from an EMBL/GenBank/DDBJ whole genome shotgun (WGS) entry which is preliminary data.</text>
</comment>
<dbReference type="PANTHER" id="PTHR39214:SF1">
    <property type="entry name" value="MICROBODY (PEROXISOME) BIOGENESIS PROTEIN PEROXIN 8 (EUROFUNG)"/>
    <property type="match status" value="1"/>
</dbReference>
<accession>A0A550CGU1</accession>
<dbReference type="InterPro" id="IPR055334">
    <property type="entry name" value="PEX8-like"/>
</dbReference>
<evidence type="ECO:0000313" key="3">
    <source>
        <dbReference type="Proteomes" id="UP000320762"/>
    </source>
</evidence>
<name>A0A550CGU1_9AGAR</name>
<dbReference type="PANTHER" id="PTHR39214">
    <property type="entry name" value="MICROBODY (PEROXISOME) BIOGENESIS PROTEIN PEROXIN 8 (EUROFUNG)"/>
    <property type="match status" value="1"/>
</dbReference>
<dbReference type="Proteomes" id="UP000320762">
    <property type="component" value="Unassembled WGS sequence"/>
</dbReference>
<proteinExistence type="predicted"/>
<reference evidence="2 3" key="1">
    <citation type="journal article" date="2019" name="New Phytol.">
        <title>Comparative genomics reveals unique wood-decay strategies and fruiting body development in the Schizophyllaceae.</title>
        <authorList>
            <person name="Almasi E."/>
            <person name="Sahu N."/>
            <person name="Krizsan K."/>
            <person name="Balint B."/>
            <person name="Kovacs G.M."/>
            <person name="Kiss B."/>
            <person name="Cseklye J."/>
            <person name="Drula E."/>
            <person name="Henrissat B."/>
            <person name="Nagy I."/>
            <person name="Chovatia M."/>
            <person name="Adam C."/>
            <person name="LaButti K."/>
            <person name="Lipzen A."/>
            <person name="Riley R."/>
            <person name="Grigoriev I.V."/>
            <person name="Nagy L.G."/>
        </authorList>
    </citation>
    <scope>NUCLEOTIDE SEQUENCE [LARGE SCALE GENOMIC DNA]</scope>
    <source>
        <strain evidence="2 3">NL-1724</strain>
    </source>
</reference>
<keyword evidence="3" id="KW-1185">Reference proteome</keyword>
<dbReference type="OrthoDB" id="2357318at2759"/>
<feature type="region of interest" description="Disordered" evidence="1">
    <location>
        <begin position="376"/>
        <end position="396"/>
    </location>
</feature>
<dbReference type="EMBL" id="VDMD01000008">
    <property type="protein sequence ID" value="TRM64003.1"/>
    <property type="molecule type" value="Genomic_DNA"/>
</dbReference>
<dbReference type="STRING" id="97359.A0A550CGU1"/>
<evidence type="ECO:0000256" key="1">
    <source>
        <dbReference type="SAM" id="MobiDB-lite"/>
    </source>
</evidence>
<dbReference type="AlphaFoldDB" id="A0A550CGU1"/>
<organism evidence="2 3">
    <name type="scientific">Schizophyllum amplum</name>
    <dbReference type="NCBI Taxonomy" id="97359"/>
    <lineage>
        <taxon>Eukaryota</taxon>
        <taxon>Fungi</taxon>
        <taxon>Dikarya</taxon>
        <taxon>Basidiomycota</taxon>
        <taxon>Agaricomycotina</taxon>
        <taxon>Agaricomycetes</taxon>
        <taxon>Agaricomycetidae</taxon>
        <taxon>Agaricales</taxon>
        <taxon>Schizophyllaceae</taxon>
        <taxon>Schizophyllum</taxon>
    </lineage>
</organism>
<protein>
    <submittedName>
        <fullName evidence="2">Uncharacterized protein</fullName>
    </submittedName>
</protein>
<evidence type="ECO:0000313" key="2">
    <source>
        <dbReference type="EMBL" id="TRM64003.1"/>
    </source>
</evidence>
<sequence>MTSAVSWRTYTAVLTHLRSSTQPPSVLQSLLAHHLATPPTATATPLAAASVSSPYFIATPFTYERTQAFEIAYRQAAHLCWKALESGLLTPSKQTQMLQWTSQVLSGLKNGNSLLRLAACAGLLLGLQDLEAKTEQKISGRARNKLEDETVLALAECLDIYSAEWVKEYGLISAQPASSDPLYMSLMFASHVFEYIPRRKLAVLPLPLISHLLASAISEAFLGGAVFSQFLNNIAPDGLYPVAFKSAETAASSLRITADPLYAALPTLCRFLSLTLTIPLSTSKPDLSVAQGILKTFDSIAAHADALSVLDNNSSANDARGEDVAPSARAQVADFFATVKTLLFCTVMVADAVVAHAVYVPPAALTHTSLGTTPASTVDSPIETHPPVQTPSPAKVSSTAHAALCRTLLRTLSRLAPAMLPSKATFPELARAFYAALDVLAVDASAADAIVVDITTRDRVYTTTYFMADTMTRSMADTITGPVADTTTGPMADTTTGPTGVSLTGPSNASPSRTAFALACIEQLVPVLSVGAVESAWGYIVQYVSDPTSRDVYEAAHSTALAIFDIFAPGEGKNGHAQEKNEQTAFVARLVPYYAGCLVENASPDRLSLAQLRHAYAMVVRCAGAHEDALAMYCVQQLLDATHGPTDNISTEAEATRQQRLRLTLASTISSVPVSLLALVLEELKTLMMRGVGGQEGLYKQGEAGEQSLSYLSLGERVALRDAIFEEIAEKLGNAGKEYALQWWYTNRSIFPAASAESKAEGPPFEVAHL</sequence>
<gene>
    <name evidence="2" type="ORF">BD626DRAFT_264045</name>
</gene>